<protein>
    <submittedName>
        <fullName evidence="1">Uncharacterized protein</fullName>
    </submittedName>
</protein>
<reference evidence="2 3" key="3">
    <citation type="submission" date="2016-01" db="EMBL/GenBank/DDBJ databases">
        <title>The new phylogeny of the genus Mycobacterium.</title>
        <authorList>
            <person name="Tarcisio F."/>
            <person name="Conor M."/>
            <person name="Antonella G."/>
            <person name="Elisabetta G."/>
            <person name="Giulia F.S."/>
            <person name="Sara T."/>
            <person name="Anna F."/>
            <person name="Clotilde B."/>
            <person name="Roberto B."/>
            <person name="Veronica D.S."/>
            <person name="Fabio R."/>
            <person name="Monica P."/>
            <person name="Olivier J."/>
            <person name="Enrico T."/>
            <person name="Nicola S."/>
        </authorList>
    </citation>
    <scope>NUCLEOTIDE SEQUENCE [LARGE SCALE GENOMIC DNA]</scope>
    <source>
        <strain evidence="2 3">DSM 44626</strain>
    </source>
</reference>
<reference evidence="1" key="1">
    <citation type="journal article" date="2014" name="Genome Announc.">
        <title>Draft Genome Sequence of Mycobacterium triplex DSM 44626.</title>
        <authorList>
            <person name="Sassi M."/>
            <person name="Croce O."/>
            <person name="Robert C."/>
            <person name="Raoult D."/>
            <person name="Drancourt M."/>
        </authorList>
    </citation>
    <scope>NUCLEOTIDE SEQUENCE [LARGE SCALE GENOMIC DNA]</scope>
    <source>
        <strain evidence="1">DSM 44626</strain>
    </source>
</reference>
<gene>
    <name evidence="2" type="ORF">AWC29_01070</name>
    <name evidence="1" type="ORF">BN973_05633</name>
</gene>
<sequence length="256" mass="28839">MRVIALKSLLEERHLHAYSEFVAEYNRTAKELGVSRQAAPPTKAQYYRWLGGEIQNLPRGYHCAVLERMFPGWSAKELFGHPDTPHRGDLLTGVRPGIEPTDLAGLWVTSYMVDGLHHADLSQVDVTKGGITATNYPPSPRLEDHERGYANDIEAEVFGRHIIGKWRNVNDRYFYGSIHLAVLPGETSMDGYYTAVLTDTEVTSERWRWARVDPGSRAGVDLTTVKLAEPKTIFQILSDRTRFDGPIPLAQVTEHP</sequence>
<accession>A0A024K5S5</accession>
<dbReference type="STRING" id="47839.BN973_05633"/>
<evidence type="ECO:0000313" key="3">
    <source>
        <dbReference type="Proteomes" id="UP000193710"/>
    </source>
</evidence>
<dbReference type="AlphaFoldDB" id="A0A024K5S5"/>
<dbReference type="Proteomes" id="UP000193710">
    <property type="component" value="Unassembled WGS sequence"/>
</dbReference>
<evidence type="ECO:0000313" key="1">
    <source>
        <dbReference type="EMBL" id="CDO91226.1"/>
    </source>
</evidence>
<proteinExistence type="predicted"/>
<dbReference type="EMBL" id="LQPY01000023">
    <property type="protein sequence ID" value="ORX03284.1"/>
    <property type="molecule type" value="Genomic_DNA"/>
</dbReference>
<dbReference type="EMBL" id="HG964447">
    <property type="protein sequence ID" value="CDO91226.1"/>
    <property type="molecule type" value="Genomic_DNA"/>
</dbReference>
<keyword evidence="3" id="KW-1185">Reference proteome</keyword>
<evidence type="ECO:0000313" key="2">
    <source>
        <dbReference type="EMBL" id="ORX03284.1"/>
    </source>
</evidence>
<reference evidence="1" key="2">
    <citation type="submission" date="2014-04" db="EMBL/GenBank/DDBJ databases">
        <authorList>
            <person name="Urmite Genomes U."/>
        </authorList>
    </citation>
    <scope>NUCLEOTIDE SEQUENCE</scope>
    <source>
        <strain evidence="1">DSM 44626</strain>
    </source>
</reference>
<dbReference type="RefSeq" id="WP_225337327.1">
    <property type="nucleotide sequence ID" value="NZ_HG964447.1"/>
</dbReference>
<dbReference type="Proteomes" id="UP000028880">
    <property type="component" value="Unassembled WGS sequence"/>
</dbReference>
<organism evidence="1">
    <name type="scientific">Mycobacterium triplex</name>
    <dbReference type="NCBI Taxonomy" id="47839"/>
    <lineage>
        <taxon>Bacteria</taxon>
        <taxon>Bacillati</taxon>
        <taxon>Actinomycetota</taxon>
        <taxon>Actinomycetes</taxon>
        <taxon>Mycobacteriales</taxon>
        <taxon>Mycobacteriaceae</taxon>
        <taxon>Mycobacterium</taxon>
        <taxon>Mycobacterium simiae complex</taxon>
    </lineage>
</organism>
<dbReference type="HOGENOM" id="CLU_1064860_0_0_11"/>
<name>A0A024K5S5_9MYCO</name>